<evidence type="ECO:0000313" key="3">
    <source>
        <dbReference type="Proteomes" id="UP001232445"/>
    </source>
</evidence>
<dbReference type="Gene3D" id="1.10.620.20">
    <property type="entry name" value="Ribonucleotide Reductase, subunit A"/>
    <property type="match status" value="1"/>
</dbReference>
<gene>
    <name evidence="2" type="ORF">J2S00_004022</name>
</gene>
<dbReference type="Pfam" id="PF00268">
    <property type="entry name" value="Ribonuc_red_sm"/>
    <property type="match status" value="1"/>
</dbReference>
<dbReference type="Proteomes" id="UP001232445">
    <property type="component" value="Unassembled WGS sequence"/>
</dbReference>
<dbReference type="NCBIfam" id="NF006200">
    <property type="entry name" value="PRK08326.1-3"/>
    <property type="match status" value="1"/>
</dbReference>
<comment type="cofactor">
    <cofactor evidence="1">
        <name>Fe cation</name>
        <dbReference type="ChEBI" id="CHEBI:24875"/>
    </cofactor>
</comment>
<dbReference type="GO" id="GO:0004748">
    <property type="term" value="F:ribonucleoside-diphosphate reductase activity, thioredoxin disulfide as acceptor"/>
    <property type="evidence" value="ECO:0007669"/>
    <property type="project" value="UniProtKB-EC"/>
</dbReference>
<reference evidence="2 3" key="1">
    <citation type="submission" date="2023-07" db="EMBL/GenBank/DDBJ databases">
        <title>Genomic Encyclopedia of Type Strains, Phase IV (KMG-IV): sequencing the most valuable type-strain genomes for metagenomic binning, comparative biology and taxonomic classification.</title>
        <authorList>
            <person name="Goeker M."/>
        </authorList>
    </citation>
    <scope>NUCLEOTIDE SEQUENCE [LARGE SCALE GENOMIC DNA]</scope>
    <source>
        <strain evidence="2 3">DSM 17740</strain>
    </source>
</reference>
<keyword evidence="3" id="KW-1185">Reference proteome</keyword>
<proteinExistence type="predicted"/>
<dbReference type="PANTHER" id="PTHR23409:SF36">
    <property type="entry name" value="R2-LIKE LIGAND BINDING OXIDASE"/>
    <property type="match status" value="1"/>
</dbReference>
<sequence length="296" mass="34932">MSQHVDENLYEQLDKELEKLQDLKQKDDRDADELAYSLYRMAIRFGTWDPAAIDLSEDKKHFAELDDQKRAYLIHFCTGFWNAEENVALKFCPWIMIAPSTHQQAYLSTQLVEEFKHTEFFERYFREVLNVGRETKVLNLVHETLDDRSRQLLEALDKGPEEREMAMVEGLVHYQGMIEGVQAMVGYEVFEAVYGQYGLLPGLKEAFKQIKRDEGRHVGFGLRMLKRFAQKDPKYAKRIRELFEEFYSAVIVRYDQPIVVEGKEIETPEEVRGRERIDRMFARRMKDIGIDTLQQV</sequence>
<keyword evidence="2" id="KW-0560">Oxidoreductase</keyword>
<name>A0ABU0CYF1_9BACI</name>
<comment type="caution">
    <text evidence="2">The sequence shown here is derived from an EMBL/GenBank/DDBJ whole genome shotgun (WGS) entry which is preliminary data.</text>
</comment>
<evidence type="ECO:0000256" key="1">
    <source>
        <dbReference type="ARBA" id="ARBA00001962"/>
    </source>
</evidence>
<dbReference type="InterPro" id="IPR000358">
    <property type="entry name" value="RNR_small_fam"/>
</dbReference>
<organism evidence="2 3">
    <name type="scientific">Caldalkalibacillus uzonensis</name>
    <dbReference type="NCBI Taxonomy" id="353224"/>
    <lineage>
        <taxon>Bacteria</taxon>
        <taxon>Bacillati</taxon>
        <taxon>Bacillota</taxon>
        <taxon>Bacilli</taxon>
        <taxon>Bacillales</taxon>
        <taxon>Bacillaceae</taxon>
        <taxon>Caldalkalibacillus</taxon>
    </lineage>
</organism>
<dbReference type="EMBL" id="JAUSUQ010000040">
    <property type="protein sequence ID" value="MDQ0341178.1"/>
    <property type="molecule type" value="Genomic_DNA"/>
</dbReference>
<dbReference type="InterPro" id="IPR012348">
    <property type="entry name" value="RNR-like"/>
</dbReference>
<evidence type="ECO:0000313" key="2">
    <source>
        <dbReference type="EMBL" id="MDQ0341178.1"/>
    </source>
</evidence>
<accession>A0ABU0CYF1</accession>
<dbReference type="PANTHER" id="PTHR23409">
    <property type="entry name" value="RIBONUCLEOSIDE-DIPHOSPHATE REDUCTASE SMALL CHAIN"/>
    <property type="match status" value="1"/>
</dbReference>
<dbReference type="RefSeq" id="WP_307343969.1">
    <property type="nucleotide sequence ID" value="NZ_JAUSUQ010000040.1"/>
</dbReference>
<protein>
    <submittedName>
        <fullName evidence="2">Ribonucleoside-diphosphate reductase beta chain</fullName>
        <ecNumber evidence="2">1.17.4.1</ecNumber>
    </submittedName>
</protein>
<dbReference type="SUPFAM" id="SSF47240">
    <property type="entry name" value="Ferritin-like"/>
    <property type="match status" value="1"/>
</dbReference>
<dbReference type="EC" id="1.17.4.1" evidence="2"/>
<dbReference type="InterPro" id="IPR009078">
    <property type="entry name" value="Ferritin-like_SF"/>
</dbReference>